<dbReference type="SUPFAM" id="SSF51120">
    <property type="entry name" value="beta-Roll"/>
    <property type="match status" value="1"/>
</dbReference>
<dbReference type="Gene3D" id="2.150.10.10">
    <property type="entry name" value="Serralysin-like metalloprotease, C-terminal"/>
    <property type="match status" value="2"/>
</dbReference>
<reference evidence="4 5" key="1">
    <citation type="submission" date="2018-04" db="EMBL/GenBank/DDBJ databases">
        <title>Genomic Encyclopedia of Archaeal and Bacterial Type Strains, Phase II (KMG-II): from individual species to whole genera.</title>
        <authorList>
            <person name="Goeker M."/>
        </authorList>
    </citation>
    <scope>NUCLEOTIDE SEQUENCE [LARGE SCALE GENOMIC DNA]</scope>
    <source>
        <strain evidence="4 5">DSM 29955</strain>
    </source>
</reference>
<accession>A0A2T6K9Q0</accession>
<dbReference type="InterPro" id="IPR001343">
    <property type="entry name" value="Hemolysn_Ca-bd"/>
</dbReference>
<organism evidence="4 5">
    <name type="scientific">Yoonia sediminilitoris</name>
    <dbReference type="NCBI Taxonomy" id="1286148"/>
    <lineage>
        <taxon>Bacteria</taxon>
        <taxon>Pseudomonadati</taxon>
        <taxon>Pseudomonadota</taxon>
        <taxon>Alphaproteobacteria</taxon>
        <taxon>Rhodobacterales</taxon>
        <taxon>Paracoccaceae</taxon>
        <taxon>Yoonia</taxon>
    </lineage>
</organism>
<dbReference type="InterPro" id="IPR050557">
    <property type="entry name" value="RTX_toxin/Mannuronan_C5-epim"/>
</dbReference>
<dbReference type="PANTHER" id="PTHR38340:SF1">
    <property type="entry name" value="S-LAYER PROTEIN"/>
    <property type="match status" value="1"/>
</dbReference>
<gene>
    <name evidence="4" type="ORF">C8N45_11355</name>
</gene>
<dbReference type="Pfam" id="PF00353">
    <property type="entry name" value="HemolysinCabind"/>
    <property type="match status" value="4"/>
</dbReference>
<evidence type="ECO:0000313" key="4">
    <source>
        <dbReference type="EMBL" id="PUB11538.1"/>
    </source>
</evidence>
<dbReference type="PRINTS" id="PR00313">
    <property type="entry name" value="CABNDNGRPT"/>
</dbReference>
<keyword evidence="2" id="KW-0964">Secreted</keyword>
<protein>
    <submittedName>
        <fullName evidence="4">Hemolysin type calcium-binding protein</fullName>
    </submittedName>
</protein>
<dbReference type="PANTHER" id="PTHR38340">
    <property type="entry name" value="S-LAYER PROTEIN"/>
    <property type="match status" value="1"/>
</dbReference>
<dbReference type="GO" id="GO:0005576">
    <property type="term" value="C:extracellular region"/>
    <property type="evidence" value="ECO:0007669"/>
    <property type="project" value="UniProtKB-SubCell"/>
</dbReference>
<evidence type="ECO:0000256" key="1">
    <source>
        <dbReference type="ARBA" id="ARBA00004613"/>
    </source>
</evidence>
<dbReference type="GO" id="GO:0005509">
    <property type="term" value="F:calcium ion binding"/>
    <property type="evidence" value="ECO:0007669"/>
    <property type="project" value="InterPro"/>
</dbReference>
<feature type="compositionally biased region" description="Basic and acidic residues" evidence="3">
    <location>
        <begin position="81"/>
        <end position="91"/>
    </location>
</feature>
<dbReference type="RefSeq" id="WP_108387729.1">
    <property type="nucleotide sequence ID" value="NZ_QBUD01000013.1"/>
</dbReference>
<dbReference type="InterPro" id="IPR011049">
    <property type="entry name" value="Serralysin-like_metalloprot_C"/>
</dbReference>
<proteinExistence type="predicted"/>
<dbReference type="InterPro" id="IPR018511">
    <property type="entry name" value="Hemolysin-typ_Ca-bd_CS"/>
</dbReference>
<comment type="subcellular location">
    <subcellularLocation>
        <location evidence="1">Secreted</location>
    </subcellularLocation>
</comment>
<dbReference type="AlphaFoldDB" id="A0A2T6K9Q0"/>
<evidence type="ECO:0000256" key="3">
    <source>
        <dbReference type="SAM" id="MobiDB-lite"/>
    </source>
</evidence>
<name>A0A2T6K9Q0_9RHOB</name>
<dbReference type="Proteomes" id="UP000244523">
    <property type="component" value="Unassembled WGS sequence"/>
</dbReference>
<sequence length="305" mass="31152">MLAILGLMGIAVSAILFTGDVYDSTADTHDTAKPEEEGPDAEIVSMDQLLDEKLIEPDIKGDEAVEPGGVIVRDTNTDDDQTVHGTDESDRIITGSGDDYVNGKDGNDRINSNAGNDEIDGGRGDDTLDGGTGDDVLSGHVGDDALFGRAGDDTLNAGGGDDRLFGGEGNDALLGSTGDDLLIGGGGADTLHGGSGNDTLDGRGENIRDFLNGGADDDLLLAGENDHLHGGTGADSFGLAEGLNAIVADFDPTEDIVEITYEGPTPVLGTSQTDAGLVLHADGEVVATFTNLKELDLSDVILIAA</sequence>
<dbReference type="EMBL" id="QBUD01000013">
    <property type="protein sequence ID" value="PUB11538.1"/>
    <property type="molecule type" value="Genomic_DNA"/>
</dbReference>
<dbReference type="OrthoDB" id="7652419at2"/>
<evidence type="ECO:0000313" key="5">
    <source>
        <dbReference type="Proteomes" id="UP000244523"/>
    </source>
</evidence>
<evidence type="ECO:0000256" key="2">
    <source>
        <dbReference type="ARBA" id="ARBA00022525"/>
    </source>
</evidence>
<keyword evidence="5" id="KW-1185">Reference proteome</keyword>
<comment type="caution">
    <text evidence="4">The sequence shown here is derived from an EMBL/GenBank/DDBJ whole genome shotgun (WGS) entry which is preliminary data.</text>
</comment>
<feature type="region of interest" description="Disordered" evidence="3">
    <location>
        <begin position="70"/>
        <end position="136"/>
    </location>
</feature>
<dbReference type="PROSITE" id="PS00330">
    <property type="entry name" value="HEMOLYSIN_CALCIUM"/>
    <property type="match status" value="2"/>
</dbReference>